<name>A0AAE5C9N0_9BACT</name>
<dbReference type="InterPro" id="IPR015943">
    <property type="entry name" value="WD40/YVTN_repeat-like_dom_sf"/>
</dbReference>
<dbReference type="PANTHER" id="PTHR43739:SF5">
    <property type="entry name" value="EXO-ALPHA-SIALIDASE"/>
    <property type="match status" value="1"/>
</dbReference>
<accession>A0AAE5C9N0</accession>
<evidence type="ECO:0000313" key="2">
    <source>
        <dbReference type="Proteomes" id="UP000702544"/>
    </source>
</evidence>
<dbReference type="Proteomes" id="UP000702544">
    <property type="component" value="Unassembled WGS sequence"/>
</dbReference>
<dbReference type="AlphaFoldDB" id="A0AAE5C9N0"/>
<gene>
    <name evidence="1" type="ORF">GWO12_11210</name>
</gene>
<dbReference type="EMBL" id="JAACAK010000088">
    <property type="protein sequence ID" value="NIR75661.1"/>
    <property type="molecule type" value="Genomic_DNA"/>
</dbReference>
<dbReference type="CDD" id="cd15482">
    <property type="entry name" value="Sialidase_non-viral"/>
    <property type="match status" value="1"/>
</dbReference>
<dbReference type="PANTHER" id="PTHR43739">
    <property type="entry name" value="XYLOGLUCANASE (EUROFUNG)"/>
    <property type="match status" value="1"/>
</dbReference>
<evidence type="ECO:0000313" key="1">
    <source>
        <dbReference type="EMBL" id="NIR75661.1"/>
    </source>
</evidence>
<dbReference type="Gene3D" id="2.130.10.10">
    <property type="entry name" value="YVTN repeat-like/Quinoprotein amine dehydrogenase"/>
    <property type="match status" value="1"/>
</dbReference>
<dbReference type="SUPFAM" id="SSF110296">
    <property type="entry name" value="Oligoxyloglucan reducing end-specific cellobiohydrolase"/>
    <property type="match status" value="1"/>
</dbReference>
<proteinExistence type="predicted"/>
<sequence>MERFSAVKILIAARDSLYAADPTAGAMKRAGGLGDRGPTCLAADPWVTSRAWCGTSDGTVLRSDDEGATWSVVAEVGEEVTAVAASPAERDVVWLGTEPSAVYRSADGGASWERREGLLALPSSSEWSFPPRPETHHVRWIACHPAESGRLWVAIEAGALVTTPDGGATWRDRVPDGPYDTHELAVHAERPETLRVAAGDGYFESEDGGATWASPERGLRVTYLRSVAIDPGDPDVAVVSAASRPRSAYVAGHSDGRLYRRVGEGVWERVVDGWPEPLDTIAPLLTAGRTPGELWAADERGIHRSEDGGASWERIAAFPESPPSLRALAITSEGG</sequence>
<evidence type="ECO:0008006" key="3">
    <source>
        <dbReference type="Google" id="ProtNLM"/>
    </source>
</evidence>
<organism evidence="1 2">
    <name type="scientific">Candidatus Kutchimonas denitrificans</name>
    <dbReference type="NCBI Taxonomy" id="3056748"/>
    <lineage>
        <taxon>Bacteria</taxon>
        <taxon>Pseudomonadati</taxon>
        <taxon>Gemmatimonadota</taxon>
        <taxon>Gemmatimonadia</taxon>
        <taxon>Candidatus Palauibacterales</taxon>
        <taxon>Candidatus Palauibacteraceae</taxon>
        <taxon>Candidatus Kutchimonas</taxon>
    </lineage>
</organism>
<reference evidence="1 2" key="1">
    <citation type="submission" date="2020-01" db="EMBL/GenBank/DDBJ databases">
        <title>Genomes assembled from Gulf of Kutch pelagic sediment metagenomes.</title>
        <authorList>
            <person name="Chandrashekar M."/>
            <person name="Mahajan M.S."/>
            <person name="Dave K.J."/>
            <person name="Vatsa P."/>
            <person name="Nathani N.M."/>
        </authorList>
    </citation>
    <scope>NUCLEOTIDE SEQUENCE [LARGE SCALE GENOMIC DNA]</scope>
    <source>
        <strain evidence="1">KS3-K002</strain>
    </source>
</reference>
<comment type="caution">
    <text evidence="1">The sequence shown here is derived from an EMBL/GenBank/DDBJ whole genome shotgun (WGS) entry which is preliminary data.</text>
</comment>
<dbReference type="InterPro" id="IPR052025">
    <property type="entry name" value="Xyloglucanase_GH74"/>
</dbReference>
<dbReference type="GO" id="GO:0010411">
    <property type="term" value="P:xyloglucan metabolic process"/>
    <property type="evidence" value="ECO:0007669"/>
    <property type="project" value="TreeGrafter"/>
</dbReference>
<protein>
    <recommendedName>
        <fullName evidence="3">Glycosyl hydrolase</fullName>
    </recommendedName>
</protein>